<protein>
    <recommendedName>
        <fullName evidence="3">HNH endonuclease 5 domain-containing protein</fullName>
    </recommendedName>
</protein>
<evidence type="ECO:0000313" key="1">
    <source>
        <dbReference type="EMBL" id="PIZ93696.1"/>
    </source>
</evidence>
<sequence>MKCVYCLKKLTNKSKTKDHILPCSWFTSSYKENVWTVPSCFSCNQSFQKNEEELFPRFALAIKPEISNAHVKGMLRFLPYISKDIKSKGRNKNVLSKIANDLSRYANPSGKEVIFLPESGRSCVMIKFPYQDLYEIVRKFVASLEFRLRNNYIGRKRGIIFKLWIK</sequence>
<accession>A0A2M7V549</accession>
<gene>
    <name evidence="1" type="ORF">COX83_01000</name>
</gene>
<proteinExistence type="predicted"/>
<dbReference type="Gene3D" id="1.10.30.50">
    <property type="match status" value="1"/>
</dbReference>
<evidence type="ECO:0008006" key="3">
    <source>
        <dbReference type="Google" id="ProtNLM"/>
    </source>
</evidence>
<comment type="caution">
    <text evidence="1">The sequence shown here is derived from an EMBL/GenBank/DDBJ whole genome shotgun (WGS) entry which is preliminary data.</text>
</comment>
<dbReference type="InterPro" id="IPR003615">
    <property type="entry name" value="HNH_nuc"/>
</dbReference>
<dbReference type="EMBL" id="PFPI01000015">
    <property type="protein sequence ID" value="PIZ93696.1"/>
    <property type="molecule type" value="Genomic_DNA"/>
</dbReference>
<dbReference type="Proteomes" id="UP000230078">
    <property type="component" value="Unassembled WGS sequence"/>
</dbReference>
<dbReference type="AlphaFoldDB" id="A0A2M7V549"/>
<dbReference type="CDD" id="cd00085">
    <property type="entry name" value="HNHc"/>
    <property type="match status" value="1"/>
</dbReference>
<reference evidence="2" key="1">
    <citation type="submission" date="2017-09" db="EMBL/GenBank/DDBJ databases">
        <title>Depth-based differentiation of microbial function through sediment-hosted aquifers and enrichment of novel symbionts in the deep terrestrial subsurface.</title>
        <authorList>
            <person name="Probst A.J."/>
            <person name="Ladd B."/>
            <person name="Jarett J.K."/>
            <person name="Geller-Mcgrath D.E."/>
            <person name="Sieber C.M.K."/>
            <person name="Emerson J.B."/>
            <person name="Anantharaman K."/>
            <person name="Thomas B.C."/>
            <person name="Malmstrom R."/>
            <person name="Stieglmeier M."/>
            <person name="Klingl A."/>
            <person name="Woyke T."/>
            <person name="Ryan C.M."/>
            <person name="Banfield J.F."/>
        </authorList>
    </citation>
    <scope>NUCLEOTIDE SEQUENCE [LARGE SCALE GENOMIC DNA]</scope>
</reference>
<name>A0A2M7V549_9BACT</name>
<organism evidence="1 2">
    <name type="scientific">Candidatus Magasanikbacteria bacterium CG_4_10_14_0_2_um_filter_41_31</name>
    <dbReference type="NCBI Taxonomy" id="1974639"/>
    <lineage>
        <taxon>Bacteria</taxon>
        <taxon>Candidatus Magasanikiibacteriota</taxon>
    </lineage>
</organism>
<evidence type="ECO:0000313" key="2">
    <source>
        <dbReference type="Proteomes" id="UP000230078"/>
    </source>
</evidence>